<gene>
    <name evidence="3" type="ORF">CONCODRAFT_10198</name>
</gene>
<keyword evidence="4" id="KW-1185">Reference proteome</keyword>
<dbReference type="Gene3D" id="3.90.550.20">
    <property type="match status" value="1"/>
</dbReference>
<keyword evidence="3" id="KW-0808">Transferase</keyword>
<dbReference type="GO" id="GO:0006487">
    <property type="term" value="P:protein N-linked glycosylation"/>
    <property type="evidence" value="ECO:0007669"/>
    <property type="project" value="TreeGrafter"/>
</dbReference>
<dbReference type="InterPro" id="IPR029044">
    <property type="entry name" value="Nucleotide-diphossugar_trans"/>
</dbReference>
<dbReference type="SUPFAM" id="SSF53448">
    <property type="entry name" value="Nucleotide-diphospho-sugar transferases"/>
    <property type="match status" value="1"/>
</dbReference>
<dbReference type="InterPro" id="IPR007577">
    <property type="entry name" value="GlycoTrfase_DXD_sugar-bd_CS"/>
</dbReference>
<reference evidence="3 4" key="1">
    <citation type="journal article" date="2015" name="Genome Biol. Evol.">
        <title>Phylogenomic analyses indicate that early fungi evolved digesting cell walls of algal ancestors of land plants.</title>
        <authorList>
            <person name="Chang Y."/>
            <person name="Wang S."/>
            <person name="Sekimoto S."/>
            <person name="Aerts A.L."/>
            <person name="Choi C."/>
            <person name="Clum A."/>
            <person name="LaButti K.M."/>
            <person name="Lindquist E.A."/>
            <person name="Yee Ngan C."/>
            <person name="Ohm R.A."/>
            <person name="Salamov A.A."/>
            <person name="Grigoriev I.V."/>
            <person name="Spatafora J.W."/>
            <person name="Berbee M.L."/>
        </authorList>
    </citation>
    <scope>NUCLEOTIDE SEQUENCE [LARGE SCALE GENOMIC DNA]</scope>
    <source>
        <strain evidence="3 4">NRRL 28638</strain>
    </source>
</reference>
<dbReference type="EMBL" id="KQ964619">
    <property type="protein sequence ID" value="KXN67681.1"/>
    <property type="molecule type" value="Genomic_DNA"/>
</dbReference>
<dbReference type="GO" id="GO:0000136">
    <property type="term" value="C:mannan polymerase complex"/>
    <property type="evidence" value="ECO:0007669"/>
    <property type="project" value="TreeGrafter"/>
</dbReference>
<feature type="transmembrane region" description="Helical" evidence="2">
    <location>
        <begin position="7"/>
        <end position="26"/>
    </location>
</feature>
<comment type="similarity">
    <text evidence="1">Belongs to the glycosyltransferase 32 family.</text>
</comment>
<dbReference type="STRING" id="796925.A0A137NYD4"/>
<proteinExistence type="inferred from homology"/>
<dbReference type="PANTHER" id="PTHR31834">
    <property type="entry name" value="INITIATION-SPECIFIC ALPHA-1,6-MANNOSYLTRANSFERASE"/>
    <property type="match status" value="1"/>
</dbReference>
<sequence length="303" mass="35179">MIKIKANYLIIILISLVGLYSVYFIIDSKYNINSTSIKIHSVSSGNIVHDSLTKTIWQTAPKNPSRQASLYLEQWKNTPGWNYKFRSDSEVFDYLTKTFPSINITSLMLEKPILGYDLFRYSIVHDYGGYYADSDVEKNYKFDESMEKLKHCGVIIGTEVDVRNSPPDWITRFPRNFQLLQWTFYSQPSHPLLTLIIQRVVRQIEYYQIRNKSLATPDVMEVTGPGIWTDTIIDYIQARNNINLKDSVKCGEFYKIEDICILNVVGFARSAPHSDCKKLGEYNRKDDLVLSIHHFEGSWKNDN</sequence>
<dbReference type="GO" id="GO:0000009">
    <property type="term" value="F:alpha-1,6-mannosyltransferase activity"/>
    <property type="evidence" value="ECO:0007669"/>
    <property type="project" value="InterPro"/>
</dbReference>
<dbReference type="OrthoDB" id="409543at2759"/>
<evidence type="ECO:0000256" key="2">
    <source>
        <dbReference type="SAM" id="Phobius"/>
    </source>
</evidence>
<dbReference type="AlphaFoldDB" id="A0A137NYD4"/>
<dbReference type="Proteomes" id="UP000070444">
    <property type="component" value="Unassembled WGS sequence"/>
</dbReference>
<evidence type="ECO:0000256" key="1">
    <source>
        <dbReference type="ARBA" id="ARBA00009003"/>
    </source>
</evidence>
<keyword evidence="2" id="KW-1133">Transmembrane helix</keyword>
<keyword evidence="2" id="KW-0472">Membrane</keyword>
<evidence type="ECO:0000313" key="4">
    <source>
        <dbReference type="Proteomes" id="UP000070444"/>
    </source>
</evidence>
<keyword evidence="2" id="KW-0812">Transmembrane</keyword>
<dbReference type="PANTHER" id="PTHR31834:SF1">
    <property type="entry name" value="INITIATION-SPECIFIC ALPHA-1,6-MANNOSYLTRANSFERASE"/>
    <property type="match status" value="1"/>
</dbReference>
<dbReference type="InterPro" id="IPR039367">
    <property type="entry name" value="Och1-like"/>
</dbReference>
<organism evidence="3 4">
    <name type="scientific">Conidiobolus coronatus (strain ATCC 28846 / CBS 209.66 / NRRL 28638)</name>
    <name type="common">Delacroixia coronata</name>
    <dbReference type="NCBI Taxonomy" id="796925"/>
    <lineage>
        <taxon>Eukaryota</taxon>
        <taxon>Fungi</taxon>
        <taxon>Fungi incertae sedis</taxon>
        <taxon>Zoopagomycota</taxon>
        <taxon>Entomophthoromycotina</taxon>
        <taxon>Entomophthoromycetes</taxon>
        <taxon>Entomophthorales</taxon>
        <taxon>Ancylistaceae</taxon>
        <taxon>Conidiobolus</taxon>
    </lineage>
</organism>
<protein>
    <submittedName>
        <fullName evidence="3">Glycosyltransferase family 32 protein</fullName>
    </submittedName>
</protein>
<name>A0A137NYD4_CONC2</name>
<dbReference type="Pfam" id="PF04488">
    <property type="entry name" value="Gly_transf_sug"/>
    <property type="match status" value="1"/>
</dbReference>
<accession>A0A137NYD4</accession>
<evidence type="ECO:0000313" key="3">
    <source>
        <dbReference type="EMBL" id="KXN67681.1"/>
    </source>
</evidence>